<evidence type="ECO:0000256" key="1">
    <source>
        <dbReference type="SAM" id="MobiDB-lite"/>
    </source>
</evidence>
<reference evidence="4 5" key="1">
    <citation type="journal article" date="2020" name="ISME J.">
        <title>Comparative genomics reveals insights into cyanobacterial evolution and habitat adaptation.</title>
        <authorList>
            <person name="Chen M.Y."/>
            <person name="Teng W.K."/>
            <person name="Zhao L."/>
            <person name="Hu C.X."/>
            <person name="Zhou Y.K."/>
            <person name="Han B.P."/>
            <person name="Song L.R."/>
            <person name="Shu W.S."/>
        </authorList>
    </citation>
    <scope>NUCLEOTIDE SEQUENCE [LARGE SCALE GENOMIC DNA]</scope>
    <source>
        <strain evidence="4 5">FACHB-288</strain>
    </source>
</reference>
<accession>A0ABR8A8X9</accession>
<organism evidence="4 5">
    <name type="scientific">Calothrix parietina FACHB-288</name>
    <dbReference type="NCBI Taxonomy" id="2692896"/>
    <lineage>
        <taxon>Bacteria</taxon>
        <taxon>Bacillati</taxon>
        <taxon>Cyanobacteriota</taxon>
        <taxon>Cyanophyceae</taxon>
        <taxon>Nostocales</taxon>
        <taxon>Calotrichaceae</taxon>
        <taxon>Calothrix</taxon>
    </lineage>
</organism>
<dbReference type="EMBL" id="JACJQH010000018">
    <property type="protein sequence ID" value="MBD2196452.1"/>
    <property type="molecule type" value="Genomic_DNA"/>
</dbReference>
<feature type="domain" description="BON" evidence="3">
    <location>
        <begin position="79"/>
        <end position="150"/>
    </location>
</feature>
<evidence type="ECO:0000313" key="5">
    <source>
        <dbReference type="Proteomes" id="UP000658514"/>
    </source>
</evidence>
<keyword evidence="2" id="KW-0732">Signal</keyword>
<feature type="compositionally biased region" description="Polar residues" evidence="1">
    <location>
        <begin position="73"/>
        <end position="83"/>
    </location>
</feature>
<feature type="compositionally biased region" description="Basic and acidic residues" evidence="1">
    <location>
        <begin position="49"/>
        <end position="59"/>
    </location>
</feature>
<feature type="chain" id="PRO_5045244948" evidence="2">
    <location>
        <begin position="20"/>
        <end position="156"/>
    </location>
</feature>
<dbReference type="Pfam" id="PF04972">
    <property type="entry name" value="BON"/>
    <property type="match status" value="1"/>
</dbReference>
<protein>
    <submittedName>
        <fullName evidence="4">BON domain-containing protein</fullName>
    </submittedName>
</protein>
<dbReference type="InterPro" id="IPR007055">
    <property type="entry name" value="BON_dom"/>
</dbReference>
<keyword evidence="5" id="KW-1185">Reference proteome</keyword>
<evidence type="ECO:0000256" key="2">
    <source>
        <dbReference type="SAM" id="SignalP"/>
    </source>
</evidence>
<feature type="compositionally biased region" description="Polar residues" evidence="1">
    <location>
        <begin position="23"/>
        <end position="32"/>
    </location>
</feature>
<comment type="caution">
    <text evidence="4">The sequence shown here is derived from an EMBL/GenBank/DDBJ whole genome shotgun (WGS) entry which is preliminary data.</text>
</comment>
<dbReference type="RefSeq" id="WP_190540669.1">
    <property type="nucleotide sequence ID" value="NZ_CAWPNO010000049.1"/>
</dbReference>
<proteinExistence type="predicted"/>
<dbReference type="Proteomes" id="UP000658514">
    <property type="component" value="Unassembled WGS sequence"/>
</dbReference>
<sequence length="156" mass="16596">MKKLTPILISSLLLFGAVACNNTERTSESAPANPNEAVERPDAQATEAAQKDAQSETRRRQLNADIRAREQRNNATGGDTQRATGDLASEVRSKLEANIPNGALTVEAAENGTVTVGGTVNNQDQLNKIAPLSKEIKGVKQVVVKAVVAPPTQQNR</sequence>
<name>A0ABR8A8X9_9CYAN</name>
<feature type="region of interest" description="Disordered" evidence="1">
    <location>
        <begin position="23"/>
        <end position="88"/>
    </location>
</feature>
<gene>
    <name evidence="4" type="ORF">H6G24_13240</name>
</gene>
<evidence type="ECO:0000259" key="3">
    <source>
        <dbReference type="PROSITE" id="PS50914"/>
    </source>
</evidence>
<dbReference type="PROSITE" id="PS51257">
    <property type="entry name" value="PROKAR_LIPOPROTEIN"/>
    <property type="match status" value="1"/>
</dbReference>
<evidence type="ECO:0000313" key="4">
    <source>
        <dbReference type="EMBL" id="MBD2196452.1"/>
    </source>
</evidence>
<feature type="signal peptide" evidence="2">
    <location>
        <begin position="1"/>
        <end position="19"/>
    </location>
</feature>
<dbReference type="PROSITE" id="PS50914">
    <property type="entry name" value="BON"/>
    <property type="match status" value="1"/>
</dbReference>